<name>A0A1M6CXL1_9FLAO</name>
<dbReference type="Pfam" id="PF13585">
    <property type="entry name" value="CHU_C"/>
    <property type="match status" value="1"/>
</dbReference>
<protein>
    <submittedName>
        <fullName evidence="2">Gliding motility-associated C-terminal domain-containing protein</fullName>
    </submittedName>
</protein>
<proteinExistence type="predicted"/>
<dbReference type="NCBIfam" id="TIGR04131">
    <property type="entry name" value="Bac_Flav_CTERM"/>
    <property type="match status" value="1"/>
</dbReference>
<evidence type="ECO:0000259" key="1">
    <source>
        <dbReference type="Pfam" id="PF19078"/>
    </source>
</evidence>
<sequence>MKKKIQFKTRLKWGLFLLLGVIGMGIHGQTLIGEEILGFGHLGLGENTSISADGNTVAIGLWSPNWYAPNDPRHAHLWSQGVYGNNGSVRVFTKKVSSQGVAWEQVGDYIFPETLWEQHYYGQRSGRAISLSDDGSVIAIGARGNEGNGVGTDTGHVRVFQKVADTSSPGGYKWVQVGNDIDGTQAWSLSGFDVSLSGDGNVVAIGAPFFDVDDLSNAGLVRVYKRNVSDNWVQIGSDIEGQSGHERLGISVNLSDDGNTLAMTALNVGAGYRDEYNRLKWDSEGVITKVFKNDSNNWSLIGEFKGQEGTVTRDDRGVYVRLTGDGKTLAITSVIDQSVQVYERGADDNWTLKGNKLKGAFGYALSISDDAKTLAIGTPLRDFDRFLNVGAIRIYKYRPNNTWEVVGNFNGEHRGHELGNSNSVSLSADGSVIAIGASDYGYEVRDGTAWNLLWGRARMFNIGVSGVYIEGAPETINTTDPFEVTFKLDRAVFGFNEEDIKVTNATVSNFEAVSESKYSATITPAFICGDNDDITINVAASSAFDIDSNMPSLVAQEVVVKTGVVALAQDITVQVDPNGMVTISPADIDDGSSHNCQNRDPVTLSLDRDTFTCSDVGTPVTVTLTATSGNQTDTTTAVVTVENNINGPVAVTKDITIQLNADGIASINPGQIDNGSGSGCYNTTTPILLSVDKSTFSCDDVGEVIVTLTAAQGNNSHTATATVTVEENLDNLEVKAKDNIIVQLNDDGEFTISPEDVDEGSSYGCGHTPSLSLDRSTFTCADSRAPVTVTLTASHGDNSEVATVTVTVEGNCEPQLFTDLNRGFSPNGDGIADTLEIKGLEKYENNEVKIYNLNQQLLFSAHYNGPSDGWDGTYSGGRVPVGAYVCVIDYNEPGLTHQTKMIYVNY</sequence>
<dbReference type="OrthoDB" id="1403372at2"/>
<accession>A0A1M6CXL1</accession>
<keyword evidence="3" id="KW-1185">Reference proteome</keyword>
<dbReference type="EMBL" id="FQYP01000002">
    <property type="protein sequence ID" value="SHI65690.1"/>
    <property type="molecule type" value="Genomic_DNA"/>
</dbReference>
<organism evidence="2 3">
    <name type="scientific">Aquimarina spongiae</name>
    <dbReference type="NCBI Taxonomy" id="570521"/>
    <lineage>
        <taxon>Bacteria</taxon>
        <taxon>Pseudomonadati</taxon>
        <taxon>Bacteroidota</taxon>
        <taxon>Flavobacteriia</taxon>
        <taxon>Flavobacteriales</taxon>
        <taxon>Flavobacteriaceae</taxon>
        <taxon>Aquimarina</taxon>
    </lineage>
</organism>
<dbReference type="InterPro" id="IPR011043">
    <property type="entry name" value="Gal_Oxase/kelch_b-propeller"/>
</dbReference>
<gene>
    <name evidence="2" type="ORF">SAMN04488508_102332</name>
</gene>
<dbReference type="Proteomes" id="UP000184432">
    <property type="component" value="Unassembled WGS sequence"/>
</dbReference>
<dbReference type="RefSeq" id="WP_073315042.1">
    <property type="nucleotide sequence ID" value="NZ_FQYP01000002.1"/>
</dbReference>
<dbReference type="SUPFAM" id="SSF50965">
    <property type="entry name" value="Galactose oxidase, central domain"/>
    <property type="match status" value="1"/>
</dbReference>
<dbReference type="STRING" id="570521.SAMN04488508_102332"/>
<dbReference type="InterPro" id="IPR044048">
    <property type="entry name" value="Big_12"/>
</dbReference>
<dbReference type="AlphaFoldDB" id="A0A1M6CXL1"/>
<reference evidence="3" key="1">
    <citation type="submission" date="2016-11" db="EMBL/GenBank/DDBJ databases">
        <authorList>
            <person name="Varghese N."/>
            <person name="Submissions S."/>
        </authorList>
    </citation>
    <scope>NUCLEOTIDE SEQUENCE [LARGE SCALE GENOMIC DNA]</scope>
    <source>
        <strain evidence="3">DSM 22623</strain>
    </source>
</reference>
<dbReference type="InterPro" id="IPR026341">
    <property type="entry name" value="T9SS_type_B"/>
</dbReference>
<evidence type="ECO:0000313" key="2">
    <source>
        <dbReference type="EMBL" id="SHI65690.1"/>
    </source>
</evidence>
<evidence type="ECO:0000313" key="3">
    <source>
        <dbReference type="Proteomes" id="UP000184432"/>
    </source>
</evidence>
<dbReference type="Pfam" id="PF19078">
    <property type="entry name" value="Big_12"/>
    <property type="match status" value="1"/>
</dbReference>
<feature type="domain" description="Bacterial Ig-like" evidence="1">
    <location>
        <begin position="472"/>
        <end position="552"/>
    </location>
</feature>